<comment type="caution">
    <text evidence="1">The sequence shown here is derived from an EMBL/GenBank/DDBJ whole genome shotgun (WGS) entry which is preliminary data.</text>
</comment>
<gene>
    <name evidence="1" type="ORF">H9817_09010</name>
</gene>
<accession>A0A9D2DBP4</accession>
<evidence type="ECO:0000313" key="1">
    <source>
        <dbReference type="EMBL" id="HIZ14047.1"/>
    </source>
</evidence>
<protein>
    <submittedName>
        <fullName evidence="1">Uncharacterized protein</fullName>
    </submittedName>
</protein>
<name>A0A9D2DBP4_9FIRM</name>
<dbReference type="EMBL" id="DXCD01000232">
    <property type="protein sequence ID" value="HIZ14047.1"/>
    <property type="molecule type" value="Genomic_DNA"/>
</dbReference>
<dbReference type="AlphaFoldDB" id="A0A9D2DBP4"/>
<reference evidence="1" key="1">
    <citation type="journal article" date="2021" name="PeerJ">
        <title>Extensive microbial diversity within the chicken gut microbiome revealed by metagenomics and culture.</title>
        <authorList>
            <person name="Gilroy R."/>
            <person name="Ravi A."/>
            <person name="Getino M."/>
            <person name="Pursley I."/>
            <person name="Horton D.L."/>
            <person name="Alikhan N.F."/>
            <person name="Baker D."/>
            <person name="Gharbi K."/>
            <person name="Hall N."/>
            <person name="Watson M."/>
            <person name="Adriaenssens E.M."/>
            <person name="Foster-Nyarko E."/>
            <person name="Jarju S."/>
            <person name="Secka A."/>
            <person name="Antonio M."/>
            <person name="Oren A."/>
            <person name="Chaudhuri R.R."/>
            <person name="La Ragione R."/>
            <person name="Hildebrand F."/>
            <person name="Pallen M.J."/>
        </authorList>
    </citation>
    <scope>NUCLEOTIDE SEQUENCE</scope>
    <source>
        <strain evidence="1">ChiGjej1B1-13045</strain>
    </source>
</reference>
<sequence length="68" mass="8055">MSIYEYDAEKHIRMERAEAKEEGREEGRAQLLADMIRKKMEKGRTVSEIAEALEMTEKEVQDIIDRIR</sequence>
<reference evidence="1" key="2">
    <citation type="submission" date="2021-04" db="EMBL/GenBank/DDBJ databases">
        <authorList>
            <person name="Gilroy R."/>
        </authorList>
    </citation>
    <scope>NUCLEOTIDE SEQUENCE</scope>
    <source>
        <strain evidence="1">ChiGjej1B1-13045</strain>
    </source>
</reference>
<evidence type="ECO:0000313" key="2">
    <source>
        <dbReference type="Proteomes" id="UP000824017"/>
    </source>
</evidence>
<proteinExistence type="predicted"/>
<organism evidence="1 2">
    <name type="scientific">Candidatus Mediterraneibacter stercorigallinarum</name>
    <dbReference type="NCBI Taxonomy" id="2838686"/>
    <lineage>
        <taxon>Bacteria</taxon>
        <taxon>Bacillati</taxon>
        <taxon>Bacillota</taxon>
        <taxon>Clostridia</taxon>
        <taxon>Lachnospirales</taxon>
        <taxon>Lachnospiraceae</taxon>
        <taxon>Mediterraneibacter</taxon>
    </lineage>
</organism>
<dbReference type="Proteomes" id="UP000824017">
    <property type="component" value="Unassembled WGS sequence"/>
</dbReference>